<name>T0KXE5_9MICR</name>
<evidence type="ECO:0000256" key="2">
    <source>
        <dbReference type="ARBA" id="ARBA00023002"/>
    </source>
</evidence>
<dbReference type="SMART" id="SM00861">
    <property type="entry name" value="Transket_pyr"/>
    <property type="match status" value="1"/>
</dbReference>
<dbReference type="AlphaFoldDB" id="T0KXE5"/>
<comment type="function">
    <text evidence="5">The pyruvate dehydrogenase complex catalyzes the overall conversion of pyruvate to acetyl-CoA and CO2.</text>
</comment>
<dbReference type="InterPro" id="IPR029061">
    <property type="entry name" value="THDP-binding"/>
</dbReference>
<accession>T0KXE5</accession>
<protein>
    <recommendedName>
        <fullName evidence="5">Pyruvate dehydrogenase E1 component subunit beta</fullName>
        <ecNumber evidence="5">1.2.4.1</ecNumber>
    </recommendedName>
</protein>
<evidence type="ECO:0000313" key="7">
    <source>
        <dbReference type="EMBL" id="EQB60052.1"/>
    </source>
</evidence>
<evidence type="ECO:0000256" key="4">
    <source>
        <dbReference type="ARBA" id="ARBA00023317"/>
    </source>
</evidence>
<dbReference type="Proteomes" id="UP000053780">
    <property type="component" value="Unassembled WGS sequence"/>
</dbReference>
<dbReference type="InterPro" id="IPR027110">
    <property type="entry name" value="PDHB_mito-type"/>
</dbReference>
<dbReference type="OrthoDB" id="10266385at2759"/>
<dbReference type="PANTHER" id="PTHR11624:SF96">
    <property type="entry name" value="PYRUVATE DEHYDROGENASE E1 COMPONENT SUBUNIT BETA, MITOCHONDRIAL"/>
    <property type="match status" value="1"/>
</dbReference>
<dbReference type="CDD" id="cd07036">
    <property type="entry name" value="TPP_PYR_E1-PDHc-beta_like"/>
    <property type="match status" value="1"/>
</dbReference>
<dbReference type="SUPFAM" id="SSF52518">
    <property type="entry name" value="Thiamin diphosphate-binding fold (THDP-binding)"/>
    <property type="match status" value="1"/>
</dbReference>
<evidence type="ECO:0000256" key="5">
    <source>
        <dbReference type="RuleBase" id="RU364074"/>
    </source>
</evidence>
<feature type="domain" description="Transketolase-like pyrimidine-binding" evidence="6">
    <location>
        <begin position="2"/>
        <end position="175"/>
    </location>
</feature>
<organism evidence="7 8">
    <name type="scientific">Vairimorpha apis BRL 01</name>
    <dbReference type="NCBI Taxonomy" id="1037528"/>
    <lineage>
        <taxon>Eukaryota</taxon>
        <taxon>Fungi</taxon>
        <taxon>Fungi incertae sedis</taxon>
        <taxon>Microsporidia</taxon>
        <taxon>Nosematidae</taxon>
        <taxon>Vairimorpha</taxon>
    </lineage>
</organism>
<keyword evidence="4 5" id="KW-0670">Pyruvate</keyword>
<dbReference type="Pfam" id="PF02779">
    <property type="entry name" value="Transket_pyr"/>
    <property type="match status" value="1"/>
</dbReference>
<dbReference type="HOGENOM" id="CLU_012907_1_1_1"/>
<keyword evidence="2 5" id="KW-0560">Oxidoreductase</keyword>
<gene>
    <name evidence="7" type="ORF">NAPIS_ORF02391</name>
</gene>
<proteinExistence type="predicted"/>
<dbReference type="EC" id="1.2.4.1" evidence="5"/>
<dbReference type="SUPFAM" id="SSF52922">
    <property type="entry name" value="TK C-terminal domain-like"/>
    <property type="match status" value="1"/>
</dbReference>
<dbReference type="EMBL" id="KE647334">
    <property type="protein sequence ID" value="EQB60052.1"/>
    <property type="molecule type" value="Genomic_DNA"/>
</dbReference>
<keyword evidence="3 5" id="KW-0786">Thiamine pyrophosphate</keyword>
<dbReference type="GO" id="GO:0006086">
    <property type="term" value="P:pyruvate decarboxylation to acetyl-CoA"/>
    <property type="evidence" value="ECO:0007669"/>
    <property type="project" value="EnsemblFungi"/>
</dbReference>
<dbReference type="GO" id="GO:0042645">
    <property type="term" value="C:mitochondrial nucleoid"/>
    <property type="evidence" value="ECO:0007669"/>
    <property type="project" value="EnsemblFungi"/>
</dbReference>
<dbReference type="VEuPathDB" id="MicrosporidiaDB:NAPIS_ORF02391"/>
<dbReference type="Gene3D" id="3.40.50.920">
    <property type="match status" value="1"/>
</dbReference>
<evidence type="ECO:0000313" key="8">
    <source>
        <dbReference type="Proteomes" id="UP000053780"/>
    </source>
</evidence>
<dbReference type="GO" id="GO:0045254">
    <property type="term" value="C:pyruvate dehydrogenase complex"/>
    <property type="evidence" value="ECO:0007669"/>
    <property type="project" value="EnsemblFungi"/>
</dbReference>
<dbReference type="Pfam" id="PF02780">
    <property type="entry name" value="Transketolase_C"/>
    <property type="match status" value="1"/>
</dbReference>
<comment type="catalytic activity">
    <reaction evidence="5">
        <text>N(6)-[(R)-lipoyl]-L-lysyl-[protein] + pyruvate + H(+) = N(6)-[(R)-S(8)-acetyldihydrolipoyl]-L-lysyl-[protein] + CO2</text>
        <dbReference type="Rhea" id="RHEA:19189"/>
        <dbReference type="Rhea" id="RHEA-COMP:10474"/>
        <dbReference type="Rhea" id="RHEA-COMP:10478"/>
        <dbReference type="ChEBI" id="CHEBI:15361"/>
        <dbReference type="ChEBI" id="CHEBI:15378"/>
        <dbReference type="ChEBI" id="CHEBI:16526"/>
        <dbReference type="ChEBI" id="CHEBI:83099"/>
        <dbReference type="ChEBI" id="CHEBI:83111"/>
        <dbReference type="EC" id="1.2.4.1"/>
    </reaction>
</comment>
<evidence type="ECO:0000256" key="1">
    <source>
        <dbReference type="ARBA" id="ARBA00001964"/>
    </source>
</evidence>
<dbReference type="Gene3D" id="3.40.50.970">
    <property type="match status" value="1"/>
</dbReference>
<dbReference type="NCBIfam" id="NF006667">
    <property type="entry name" value="PRK09212.1"/>
    <property type="match status" value="1"/>
</dbReference>
<dbReference type="PANTHER" id="PTHR11624">
    <property type="entry name" value="DEHYDROGENASE RELATED"/>
    <property type="match status" value="1"/>
</dbReference>
<sequence>MIKIKDLINQALDEEMARNGDVYIIGEEVGKSGGPNGLTKNLIRKYPNRVIDTPISEMGFTGLAVGSSYLGLRPVVDFMTMNFALQSIDHIINSCAKTLYMSTSINCPIVFRGPNGFSKGFGAQHTQDFCSLYGNIPGLKVVCPYTGKDHKGLLKSAIRDDNPVVYLENEMLYKNEVHNVDSDYIQQLDKSVVEKNGTDCTIIGIGLSMQEVFKAEDVLNDINIDCEIINLVSIRPLDKKTILDSVNKTKKLVVVDYGYPLYGVASEISALVGEVIFDKLEFPVVRLQSKDVPTPYCKKLEDLCYPKCDDIVEEVKKMFLNK</sequence>
<evidence type="ECO:0000259" key="6">
    <source>
        <dbReference type="SMART" id="SM00861"/>
    </source>
</evidence>
<keyword evidence="8" id="KW-1185">Reference proteome</keyword>
<reference evidence="7 8" key="1">
    <citation type="journal article" date="2013" name="BMC Genomics">
        <title>Genome sequencing and comparative genomics of honey bee microsporidia, Nosema apis reveal novel insights into host-parasite interactions.</title>
        <authorList>
            <person name="Chen Yp."/>
            <person name="Pettis J.S."/>
            <person name="Zhao Y."/>
            <person name="Liu X."/>
            <person name="Tallon L.J."/>
            <person name="Sadzewicz L.D."/>
            <person name="Li R."/>
            <person name="Zheng H."/>
            <person name="Huang S."/>
            <person name="Zhang X."/>
            <person name="Hamilton M.C."/>
            <person name="Pernal S.F."/>
            <person name="Melathopoulos A.P."/>
            <person name="Yan X."/>
            <person name="Evans J.D."/>
        </authorList>
    </citation>
    <scope>NUCLEOTIDE SEQUENCE [LARGE SCALE GENOMIC DNA]</scope>
    <source>
        <strain evidence="7 8">BRL 01</strain>
    </source>
</reference>
<evidence type="ECO:0000256" key="3">
    <source>
        <dbReference type="ARBA" id="ARBA00023052"/>
    </source>
</evidence>
<dbReference type="InterPro" id="IPR033248">
    <property type="entry name" value="Transketolase_C"/>
</dbReference>
<dbReference type="SMR" id="T0KXE5"/>
<dbReference type="InterPro" id="IPR005475">
    <property type="entry name" value="Transketolase-like_Pyr-bd"/>
</dbReference>
<dbReference type="GO" id="GO:0004739">
    <property type="term" value="F:pyruvate dehydrogenase (acetyl-transferring) activity"/>
    <property type="evidence" value="ECO:0007669"/>
    <property type="project" value="UniProtKB-UniRule"/>
</dbReference>
<comment type="cofactor">
    <cofactor evidence="1 5">
        <name>thiamine diphosphate</name>
        <dbReference type="ChEBI" id="CHEBI:58937"/>
    </cofactor>
</comment>
<dbReference type="InterPro" id="IPR009014">
    <property type="entry name" value="Transketo_C/PFOR_II"/>
</dbReference>